<keyword evidence="5" id="KW-1185">Reference proteome</keyword>
<protein>
    <submittedName>
        <fullName evidence="4">TetR/AcrR family transcriptional regulator</fullName>
    </submittedName>
</protein>
<dbReference type="InterPro" id="IPR001647">
    <property type="entry name" value="HTH_TetR"/>
</dbReference>
<name>A0ABT1LG82_9HYPH</name>
<sequence>MSALERREDIVAQAVRFFAAEGFAGTTHDLAARMGVRQALIYRYFPSKEALIEAAFRRVTDSRWTRDLAGLMADRSAPLEQRLADVYCAYAAQDDGAGIRLLLRAALDRMTLPPPRGATLTTQILDPLLAELRHGLGLPDPARLPPLTEERELLMTLHGAMVQQAVREHVYGQPPPLGREAAIRLAVAAFLPGAREAIARLHGRRAAPPSGRAALDRLARRV</sequence>
<dbReference type="PRINTS" id="PR00455">
    <property type="entry name" value="HTHTETR"/>
</dbReference>
<comment type="caution">
    <text evidence="4">The sequence shown here is derived from an EMBL/GenBank/DDBJ whole genome shotgun (WGS) entry which is preliminary data.</text>
</comment>
<dbReference type="SUPFAM" id="SSF46689">
    <property type="entry name" value="Homeodomain-like"/>
    <property type="match status" value="1"/>
</dbReference>
<dbReference type="PROSITE" id="PS50977">
    <property type="entry name" value="HTH_TETR_2"/>
    <property type="match status" value="1"/>
</dbReference>
<evidence type="ECO:0000259" key="3">
    <source>
        <dbReference type="PROSITE" id="PS50977"/>
    </source>
</evidence>
<dbReference type="EMBL" id="JANCLU010000022">
    <property type="protein sequence ID" value="MCP8940510.1"/>
    <property type="molecule type" value="Genomic_DNA"/>
</dbReference>
<dbReference type="Proteomes" id="UP001205890">
    <property type="component" value="Unassembled WGS sequence"/>
</dbReference>
<feature type="DNA-binding region" description="H-T-H motif" evidence="2">
    <location>
        <begin position="26"/>
        <end position="45"/>
    </location>
</feature>
<dbReference type="PANTHER" id="PTHR30055">
    <property type="entry name" value="HTH-TYPE TRANSCRIPTIONAL REGULATOR RUTR"/>
    <property type="match status" value="1"/>
</dbReference>
<dbReference type="InterPro" id="IPR009057">
    <property type="entry name" value="Homeodomain-like_sf"/>
</dbReference>
<evidence type="ECO:0000313" key="4">
    <source>
        <dbReference type="EMBL" id="MCP8940510.1"/>
    </source>
</evidence>
<dbReference type="InterPro" id="IPR050109">
    <property type="entry name" value="HTH-type_TetR-like_transc_reg"/>
</dbReference>
<keyword evidence="1 2" id="KW-0238">DNA-binding</keyword>
<evidence type="ECO:0000256" key="1">
    <source>
        <dbReference type="ARBA" id="ARBA00023125"/>
    </source>
</evidence>
<feature type="domain" description="HTH tetR-type" evidence="3">
    <location>
        <begin position="4"/>
        <end position="63"/>
    </location>
</feature>
<dbReference type="Pfam" id="PF00440">
    <property type="entry name" value="TetR_N"/>
    <property type="match status" value="1"/>
</dbReference>
<evidence type="ECO:0000256" key="2">
    <source>
        <dbReference type="PROSITE-ProRule" id="PRU00335"/>
    </source>
</evidence>
<evidence type="ECO:0000313" key="5">
    <source>
        <dbReference type="Proteomes" id="UP001205890"/>
    </source>
</evidence>
<organism evidence="4 5">
    <name type="scientific">Alsobacter ponti</name>
    <dbReference type="NCBI Taxonomy" id="2962936"/>
    <lineage>
        <taxon>Bacteria</taxon>
        <taxon>Pseudomonadati</taxon>
        <taxon>Pseudomonadota</taxon>
        <taxon>Alphaproteobacteria</taxon>
        <taxon>Hyphomicrobiales</taxon>
        <taxon>Alsobacteraceae</taxon>
        <taxon>Alsobacter</taxon>
    </lineage>
</organism>
<dbReference type="PANTHER" id="PTHR30055:SF181">
    <property type="entry name" value="BLR6905 PROTEIN"/>
    <property type="match status" value="1"/>
</dbReference>
<dbReference type="Gene3D" id="1.10.357.10">
    <property type="entry name" value="Tetracycline Repressor, domain 2"/>
    <property type="match status" value="1"/>
</dbReference>
<accession>A0ABT1LG82</accession>
<proteinExistence type="predicted"/>
<gene>
    <name evidence="4" type="ORF">NK718_18445</name>
</gene>
<reference evidence="4 5" key="1">
    <citation type="submission" date="2022-07" db="EMBL/GenBank/DDBJ databases">
        <authorList>
            <person name="Li W.-J."/>
            <person name="Deng Q.-Q."/>
        </authorList>
    </citation>
    <scope>NUCLEOTIDE SEQUENCE [LARGE SCALE GENOMIC DNA]</scope>
    <source>
        <strain evidence="4 5">SYSU M60028</strain>
    </source>
</reference>